<organism evidence="1">
    <name type="scientific">Rhizophora mucronata</name>
    <name type="common">Asiatic mangrove</name>
    <dbReference type="NCBI Taxonomy" id="61149"/>
    <lineage>
        <taxon>Eukaryota</taxon>
        <taxon>Viridiplantae</taxon>
        <taxon>Streptophyta</taxon>
        <taxon>Embryophyta</taxon>
        <taxon>Tracheophyta</taxon>
        <taxon>Spermatophyta</taxon>
        <taxon>Magnoliopsida</taxon>
        <taxon>eudicotyledons</taxon>
        <taxon>Gunneridae</taxon>
        <taxon>Pentapetalae</taxon>
        <taxon>rosids</taxon>
        <taxon>fabids</taxon>
        <taxon>Malpighiales</taxon>
        <taxon>Rhizophoraceae</taxon>
        <taxon>Rhizophora</taxon>
    </lineage>
</organism>
<proteinExistence type="predicted"/>
<name>A0A2P2N0L5_RHIMU</name>
<sequence length="119" mass="13145">MHFTSSGVAGQLLFSQLIVSMGSCSVALVDLMSRVLVLSLGKCLCLKKYPIGSVIQLRRLDTEMFDLIGEGLEQLRMAEFPENCFVMARSGFPCFNWNQNTDMPKEGRMRANLMMAGGG</sequence>
<dbReference type="AlphaFoldDB" id="A0A2P2N0L5"/>
<dbReference type="EMBL" id="GGEC01055543">
    <property type="protein sequence ID" value="MBX36027.1"/>
    <property type="molecule type" value="Transcribed_RNA"/>
</dbReference>
<accession>A0A2P2N0L5</accession>
<protein>
    <submittedName>
        <fullName evidence="1">Uncharacterized protein</fullName>
    </submittedName>
</protein>
<reference evidence="1" key="1">
    <citation type="submission" date="2018-02" db="EMBL/GenBank/DDBJ databases">
        <title>Rhizophora mucronata_Transcriptome.</title>
        <authorList>
            <person name="Meera S.P."/>
            <person name="Sreeshan A."/>
            <person name="Augustine A."/>
        </authorList>
    </citation>
    <scope>NUCLEOTIDE SEQUENCE</scope>
    <source>
        <tissue evidence="1">Leaf</tissue>
    </source>
</reference>
<evidence type="ECO:0000313" key="1">
    <source>
        <dbReference type="EMBL" id="MBX36027.1"/>
    </source>
</evidence>